<proteinExistence type="predicted"/>
<dbReference type="Proteomes" id="UP000229730">
    <property type="component" value="Unassembled WGS sequence"/>
</dbReference>
<dbReference type="PANTHER" id="PTHR33507">
    <property type="entry name" value="INNER MEMBRANE PROTEIN YBBJ"/>
    <property type="match status" value="1"/>
</dbReference>
<feature type="transmembrane region" description="Helical" evidence="5">
    <location>
        <begin position="58"/>
        <end position="78"/>
    </location>
</feature>
<dbReference type="GO" id="GO:0005886">
    <property type="term" value="C:plasma membrane"/>
    <property type="evidence" value="ECO:0007669"/>
    <property type="project" value="TreeGrafter"/>
</dbReference>
<feature type="transmembrane region" description="Helical" evidence="5">
    <location>
        <begin position="12"/>
        <end position="29"/>
    </location>
</feature>
<keyword evidence="2 5" id="KW-0812">Transmembrane</keyword>
<evidence type="ECO:0000256" key="2">
    <source>
        <dbReference type="ARBA" id="ARBA00022692"/>
    </source>
</evidence>
<reference evidence="7 8" key="1">
    <citation type="submission" date="2017-10" db="EMBL/GenBank/DDBJ databases">
        <title>Frigbacter circumglobatus gen. nov. sp. nov., isolated from sediment cultured in situ.</title>
        <authorList>
            <person name="Zhao Z."/>
        </authorList>
    </citation>
    <scope>NUCLEOTIDE SEQUENCE [LARGE SCALE GENOMIC DNA]</scope>
    <source>
        <strain evidence="7 8">ZYL</strain>
    </source>
</reference>
<dbReference type="Pfam" id="PF01957">
    <property type="entry name" value="NfeD"/>
    <property type="match status" value="1"/>
</dbReference>
<evidence type="ECO:0000313" key="7">
    <source>
        <dbReference type="EMBL" id="PHZ85696.1"/>
    </source>
</evidence>
<comment type="subcellular location">
    <subcellularLocation>
        <location evidence="1">Membrane</location>
        <topology evidence="1">Multi-pass membrane protein</topology>
    </subcellularLocation>
</comment>
<name>A0A2G4YW91_9PROT</name>
<gene>
    <name evidence="7" type="ORF">CRD36_03140</name>
</gene>
<keyword evidence="4 5" id="KW-0472">Membrane</keyword>
<keyword evidence="8" id="KW-1185">Reference proteome</keyword>
<dbReference type="AlphaFoldDB" id="A0A2G4YW91"/>
<dbReference type="PANTHER" id="PTHR33507:SF3">
    <property type="entry name" value="INNER MEMBRANE PROTEIN YBBJ"/>
    <property type="match status" value="1"/>
</dbReference>
<dbReference type="EMBL" id="PDEM01000009">
    <property type="protein sequence ID" value="PHZ85696.1"/>
    <property type="molecule type" value="Genomic_DNA"/>
</dbReference>
<comment type="caution">
    <text evidence="7">The sequence shown here is derived from an EMBL/GenBank/DDBJ whole genome shotgun (WGS) entry which is preliminary data.</text>
</comment>
<dbReference type="FunCoup" id="A0A2G4YW91">
    <property type="interactions" value="24"/>
</dbReference>
<evidence type="ECO:0000259" key="6">
    <source>
        <dbReference type="Pfam" id="PF01957"/>
    </source>
</evidence>
<evidence type="ECO:0000256" key="4">
    <source>
        <dbReference type="ARBA" id="ARBA00023136"/>
    </source>
</evidence>
<evidence type="ECO:0000313" key="8">
    <source>
        <dbReference type="Proteomes" id="UP000229730"/>
    </source>
</evidence>
<keyword evidence="3 5" id="KW-1133">Transmembrane helix</keyword>
<sequence length="151" mass="16910">MMDFMNELTLNHWTWFVIALVLLVLEIALPGVVFLWMAMASVIVGGVVFFAPDLGWEGQLIIFAVLSIISVYVGRTFLRRNPIETDDQNLNQRGRSFVGQTYKLIADMDNGRGKVRIGDTNWTVEGDFDGLAGDKVKVVDVDVTYLIVEPV</sequence>
<organism evidence="7 8">
    <name type="scientific">Paremcibacter congregatus</name>
    <dbReference type="NCBI Taxonomy" id="2043170"/>
    <lineage>
        <taxon>Bacteria</taxon>
        <taxon>Pseudomonadati</taxon>
        <taxon>Pseudomonadota</taxon>
        <taxon>Alphaproteobacteria</taxon>
        <taxon>Emcibacterales</taxon>
        <taxon>Emcibacteraceae</taxon>
        <taxon>Paremcibacter</taxon>
    </lineage>
</organism>
<evidence type="ECO:0000256" key="5">
    <source>
        <dbReference type="SAM" id="Phobius"/>
    </source>
</evidence>
<dbReference type="Gene3D" id="2.40.50.140">
    <property type="entry name" value="Nucleic acid-binding proteins"/>
    <property type="match status" value="1"/>
</dbReference>
<accession>A0A2G4YW91</accession>
<dbReference type="OrthoDB" id="9810336at2"/>
<dbReference type="InterPro" id="IPR012340">
    <property type="entry name" value="NA-bd_OB-fold"/>
</dbReference>
<dbReference type="InterPro" id="IPR002810">
    <property type="entry name" value="NfeD-like_C"/>
</dbReference>
<feature type="domain" description="NfeD-like C-terminal" evidence="6">
    <location>
        <begin position="96"/>
        <end position="150"/>
    </location>
</feature>
<evidence type="ECO:0000256" key="1">
    <source>
        <dbReference type="ARBA" id="ARBA00004141"/>
    </source>
</evidence>
<dbReference type="InParanoid" id="A0A2G4YW91"/>
<protein>
    <recommendedName>
        <fullName evidence="6">NfeD-like C-terminal domain-containing protein</fullName>
    </recommendedName>
</protein>
<dbReference type="SUPFAM" id="SSF141322">
    <property type="entry name" value="NfeD domain-like"/>
    <property type="match status" value="1"/>
</dbReference>
<dbReference type="InterPro" id="IPR052165">
    <property type="entry name" value="Membrane_assoc_protease"/>
</dbReference>
<evidence type="ECO:0000256" key="3">
    <source>
        <dbReference type="ARBA" id="ARBA00022989"/>
    </source>
</evidence>